<organism evidence="2">
    <name type="scientific">Chrysotila carterae</name>
    <name type="common">Marine alga</name>
    <name type="synonym">Syracosphaera carterae</name>
    <dbReference type="NCBI Taxonomy" id="13221"/>
    <lineage>
        <taxon>Eukaryota</taxon>
        <taxon>Haptista</taxon>
        <taxon>Haptophyta</taxon>
        <taxon>Prymnesiophyceae</taxon>
        <taxon>Isochrysidales</taxon>
        <taxon>Isochrysidaceae</taxon>
        <taxon>Chrysotila</taxon>
    </lineage>
</organism>
<keyword evidence="1" id="KW-0732">Signal</keyword>
<sequence length="289" mass="32224">MRLLLTWLLIHVPAAFALGLSRRAQCPRWQYYQSLRSTRQLPNHVVAPCHVPNRMHPISLRTGSASSTREQLLAELQKLLFLPTPPPVKSAETQRSQRLDEVLDELKALNPTANPGSVEGFAPFACGVWRVAFAPHIAKMSEIGSVTFDPILYDLRADGTIISHVQYCFRSPVVNEQGWLSTSGRYGSRDEAVTSFVEWSDAWWNPRSELPTTTSDGAAFKSIVTALGRAGFINGFANFPVEYLDDDLCVFVFPLSATRIAAVREGGLLDVWRQGDHFGNEPFKDQHTV</sequence>
<evidence type="ECO:0000256" key="1">
    <source>
        <dbReference type="SAM" id="SignalP"/>
    </source>
</evidence>
<feature type="signal peptide" evidence="1">
    <location>
        <begin position="1"/>
        <end position="17"/>
    </location>
</feature>
<evidence type="ECO:0000313" key="2">
    <source>
        <dbReference type="EMBL" id="CAE0762345.1"/>
    </source>
</evidence>
<reference evidence="2" key="1">
    <citation type="submission" date="2021-01" db="EMBL/GenBank/DDBJ databases">
        <authorList>
            <person name="Corre E."/>
            <person name="Pelletier E."/>
            <person name="Niang G."/>
            <person name="Scheremetjew M."/>
            <person name="Finn R."/>
            <person name="Kale V."/>
            <person name="Holt S."/>
            <person name="Cochrane G."/>
            <person name="Meng A."/>
            <person name="Brown T."/>
            <person name="Cohen L."/>
        </authorList>
    </citation>
    <scope>NUCLEOTIDE SEQUENCE</scope>
    <source>
        <strain evidence="2">CCMP645</strain>
    </source>
</reference>
<proteinExistence type="predicted"/>
<feature type="chain" id="PRO_5031270123" description="Plastid lipid-associated protein/fibrillin conserved domain-containing protein" evidence="1">
    <location>
        <begin position="18"/>
        <end position="289"/>
    </location>
</feature>
<gene>
    <name evidence="2" type="ORF">PCAR00345_LOCUS14957</name>
</gene>
<dbReference type="AlphaFoldDB" id="A0A7S4EZC3"/>
<name>A0A7S4EZC3_CHRCT</name>
<accession>A0A7S4EZC3</accession>
<protein>
    <recommendedName>
        <fullName evidence="3">Plastid lipid-associated protein/fibrillin conserved domain-containing protein</fullName>
    </recommendedName>
</protein>
<dbReference type="EMBL" id="HBIZ01023641">
    <property type="protein sequence ID" value="CAE0762345.1"/>
    <property type="molecule type" value="Transcribed_RNA"/>
</dbReference>
<evidence type="ECO:0008006" key="3">
    <source>
        <dbReference type="Google" id="ProtNLM"/>
    </source>
</evidence>